<evidence type="ECO:0000256" key="1">
    <source>
        <dbReference type="SAM" id="MobiDB-lite"/>
    </source>
</evidence>
<dbReference type="PANTHER" id="PTHR34427">
    <property type="entry name" value="DUF4283 DOMAIN PROTEIN"/>
    <property type="match status" value="1"/>
</dbReference>
<sequence>IRPCNTTTVDVDRIAWLRVYGIPAHAWNDSFSEQISKQWGLFMKTDDATNKKFSMDVARLLIRTPYQKAVDDFFDVVINGETFHLRVVEDSYGPMRLMVEQSQGKVGRPLMEEIQEEDEEDEGEEEERRRFMEEEEVERDSEGEGDNLLVLNYAVNTINSPCLGINHAANSNLVREDGKENSFISINASHNSNLNQSKGGTASSKGVLMKDNMVLNNGIDMGQEVGEDGPVLSIFSNHIVKEGGAVL</sequence>
<keyword evidence="3" id="KW-1185">Reference proteome</keyword>
<reference evidence="2 3" key="1">
    <citation type="journal article" date="2018" name="Front. Plant Sci.">
        <title>Red Clover (Trifolium pratense) and Zigzag Clover (T. medium) - A Picture of Genomic Similarities and Differences.</title>
        <authorList>
            <person name="Dluhosova J."/>
            <person name="Istvanek J."/>
            <person name="Nedelnik J."/>
            <person name="Repkova J."/>
        </authorList>
    </citation>
    <scope>NUCLEOTIDE SEQUENCE [LARGE SCALE GENOMIC DNA]</scope>
    <source>
        <strain evidence="3">cv. 10/8</strain>
        <tissue evidence="2">Leaf</tissue>
    </source>
</reference>
<dbReference type="AlphaFoldDB" id="A0A392NU82"/>
<feature type="region of interest" description="Disordered" evidence="1">
    <location>
        <begin position="114"/>
        <end position="143"/>
    </location>
</feature>
<organism evidence="2 3">
    <name type="scientific">Trifolium medium</name>
    <dbReference type="NCBI Taxonomy" id="97028"/>
    <lineage>
        <taxon>Eukaryota</taxon>
        <taxon>Viridiplantae</taxon>
        <taxon>Streptophyta</taxon>
        <taxon>Embryophyta</taxon>
        <taxon>Tracheophyta</taxon>
        <taxon>Spermatophyta</taxon>
        <taxon>Magnoliopsida</taxon>
        <taxon>eudicotyledons</taxon>
        <taxon>Gunneridae</taxon>
        <taxon>Pentapetalae</taxon>
        <taxon>rosids</taxon>
        <taxon>fabids</taxon>
        <taxon>Fabales</taxon>
        <taxon>Fabaceae</taxon>
        <taxon>Papilionoideae</taxon>
        <taxon>50 kb inversion clade</taxon>
        <taxon>NPAAA clade</taxon>
        <taxon>Hologalegina</taxon>
        <taxon>IRL clade</taxon>
        <taxon>Trifolieae</taxon>
        <taxon>Trifolium</taxon>
    </lineage>
</organism>
<proteinExistence type="predicted"/>
<comment type="caution">
    <text evidence="2">The sequence shown here is derived from an EMBL/GenBank/DDBJ whole genome shotgun (WGS) entry which is preliminary data.</text>
</comment>
<feature type="compositionally biased region" description="Acidic residues" evidence="1">
    <location>
        <begin position="114"/>
        <end position="125"/>
    </location>
</feature>
<feature type="compositionally biased region" description="Acidic residues" evidence="1">
    <location>
        <begin position="133"/>
        <end position="143"/>
    </location>
</feature>
<name>A0A392NU82_9FABA</name>
<evidence type="ECO:0000313" key="3">
    <source>
        <dbReference type="Proteomes" id="UP000265520"/>
    </source>
</evidence>
<evidence type="ECO:0000313" key="2">
    <source>
        <dbReference type="EMBL" id="MCI03391.1"/>
    </source>
</evidence>
<dbReference type="EMBL" id="LXQA010052043">
    <property type="protein sequence ID" value="MCI03391.1"/>
    <property type="molecule type" value="Genomic_DNA"/>
</dbReference>
<accession>A0A392NU82</accession>
<feature type="non-terminal residue" evidence="2">
    <location>
        <position position="1"/>
    </location>
</feature>
<dbReference type="PANTHER" id="PTHR34427:SF5">
    <property type="entry name" value="DUF4283 DOMAIN-CONTAINING PROTEIN"/>
    <property type="match status" value="1"/>
</dbReference>
<dbReference type="Proteomes" id="UP000265520">
    <property type="component" value="Unassembled WGS sequence"/>
</dbReference>
<protein>
    <submittedName>
        <fullName evidence="2">DUF4283 domain protein</fullName>
    </submittedName>
</protein>